<protein>
    <submittedName>
        <fullName evidence="5">Dipeptidase PepE</fullName>
        <ecNumber evidence="5">3.4.13.21</ecNumber>
    </submittedName>
</protein>
<dbReference type="PANTHER" id="PTHR20842:SF0">
    <property type="entry name" value="ALPHA-ASPARTYL DIPEPTIDASE"/>
    <property type="match status" value="1"/>
</dbReference>
<dbReference type="Gene3D" id="3.40.50.880">
    <property type="match status" value="1"/>
</dbReference>
<gene>
    <name evidence="5" type="primary">pepE</name>
    <name evidence="5" type="ORF">JNB61_11675</name>
</gene>
<comment type="caution">
    <text evidence="5">The sequence shown here is derived from an EMBL/GenBank/DDBJ whole genome shotgun (WGS) entry which is preliminary data.</text>
</comment>
<reference evidence="5 6" key="1">
    <citation type="journal article" date="2021" name="MBio">
        <title>Poor Competitiveness of Bradyrhizobium in Pigeon Pea Root Colonization in Indian Soils.</title>
        <authorList>
            <person name="Chalasani D."/>
            <person name="Basu A."/>
            <person name="Pullabhotla S.V.S.R.N."/>
            <person name="Jorrin B."/>
            <person name="Neal A.L."/>
            <person name="Poole P.S."/>
            <person name="Podile A.R."/>
            <person name="Tkacz A."/>
        </authorList>
    </citation>
    <scope>NUCLEOTIDE SEQUENCE [LARGE SCALE GENOMIC DNA]</scope>
    <source>
        <strain evidence="5 6">HU12</strain>
    </source>
</reference>
<keyword evidence="2" id="KW-0645">Protease</keyword>
<keyword evidence="5" id="KW-0224">Dipeptidase</keyword>
<evidence type="ECO:0000256" key="2">
    <source>
        <dbReference type="ARBA" id="ARBA00022670"/>
    </source>
</evidence>
<dbReference type="EC" id="3.4.13.21" evidence="5"/>
<dbReference type="InterPro" id="IPR029062">
    <property type="entry name" value="Class_I_gatase-like"/>
</dbReference>
<organism evidence="5 6">
    <name type="scientific">Microbacterium ureisolvens</name>
    <dbReference type="NCBI Taxonomy" id="2781186"/>
    <lineage>
        <taxon>Bacteria</taxon>
        <taxon>Bacillati</taxon>
        <taxon>Actinomycetota</taxon>
        <taxon>Actinomycetes</taxon>
        <taxon>Micrococcales</taxon>
        <taxon>Microbacteriaceae</taxon>
        <taxon>Microbacterium</taxon>
    </lineage>
</organism>
<dbReference type="PANTHER" id="PTHR20842">
    <property type="entry name" value="PROTEASE S51 ALPHA-ASPARTYL DIPEPTIDASE"/>
    <property type="match status" value="1"/>
</dbReference>
<dbReference type="GO" id="GO:0016805">
    <property type="term" value="F:dipeptidase activity"/>
    <property type="evidence" value="ECO:0007669"/>
    <property type="project" value="UniProtKB-KW"/>
</dbReference>
<evidence type="ECO:0000256" key="4">
    <source>
        <dbReference type="ARBA" id="ARBA00022825"/>
    </source>
</evidence>
<dbReference type="CDD" id="cd03146">
    <property type="entry name" value="GAT1_Peptidase_E"/>
    <property type="match status" value="1"/>
</dbReference>
<dbReference type="RefSeq" id="WP_220289241.1">
    <property type="nucleotide sequence ID" value="NZ_JAEUAX010000005.1"/>
</dbReference>
<evidence type="ECO:0000256" key="3">
    <source>
        <dbReference type="ARBA" id="ARBA00022801"/>
    </source>
</evidence>
<dbReference type="EMBL" id="JAEUAX010000005">
    <property type="protein sequence ID" value="MBW9110433.1"/>
    <property type="molecule type" value="Genomic_DNA"/>
</dbReference>
<dbReference type="NCBIfam" id="NF003642">
    <property type="entry name" value="PRK05282.1"/>
    <property type="match status" value="1"/>
</dbReference>
<keyword evidence="4" id="KW-0720">Serine protease</keyword>
<dbReference type="Pfam" id="PF03575">
    <property type="entry name" value="Peptidase_S51"/>
    <property type="match status" value="1"/>
</dbReference>
<name>A0ABS7HZD1_9MICO</name>
<keyword evidence="3 5" id="KW-0378">Hydrolase</keyword>
<sequence>MKRHLLLISNSTQPGRPYLEHCLDEMASFLADARSVLFVPYAMQNVDAYADAARNGLRDLGVQVSSIHRAEDPLGAVRDAEAIFIGGGNTFRLLDRLARSGLLGALRSFARAGGRYMGTSAGSNMAGPTIKTTNDMPIIYPPTFDALDIVSFNINPHYADRDPDVPHDGETRSQRIAEFHEIDSHAVIGLREQTMLLVDGTSIQLRGSHAGAKVFRQGQPPTEHHAGEFLDHVLEPHTTLQASTNGAKDDRE</sequence>
<dbReference type="SUPFAM" id="SSF52317">
    <property type="entry name" value="Class I glutamine amidotransferase-like"/>
    <property type="match status" value="1"/>
</dbReference>
<evidence type="ECO:0000313" key="6">
    <source>
        <dbReference type="Proteomes" id="UP000777440"/>
    </source>
</evidence>
<comment type="similarity">
    <text evidence="1">Belongs to the peptidase S51 family.</text>
</comment>
<dbReference type="Proteomes" id="UP000777440">
    <property type="component" value="Unassembled WGS sequence"/>
</dbReference>
<evidence type="ECO:0000256" key="1">
    <source>
        <dbReference type="ARBA" id="ARBA00006534"/>
    </source>
</evidence>
<keyword evidence="6" id="KW-1185">Reference proteome</keyword>
<accession>A0ABS7HZD1</accession>
<evidence type="ECO:0000313" key="5">
    <source>
        <dbReference type="EMBL" id="MBW9110433.1"/>
    </source>
</evidence>
<dbReference type="InterPro" id="IPR005320">
    <property type="entry name" value="Peptidase_S51"/>
</dbReference>
<proteinExistence type="inferred from homology"/>